<dbReference type="SUPFAM" id="SSF90123">
    <property type="entry name" value="ABC transporter transmembrane region"/>
    <property type="match status" value="1"/>
</dbReference>
<feature type="transmembrane region" description="Helical" evidence="8">
    <location>
        <begin position="110"/>
        <end position="135"/>
    </location>
</feature>
<dbReference type="Proteomes" id="UP000304912">
    <property type="component" value="Chromosome"/>
</dbReference>
<dbReference type="GO" id="GO:0005886">
    <property type="term" value="C:plasma membrane"/>
    <property type="evidence" value="ECO:0007669"/>
    <property type="project" value="UniProtKB-SubCell"/>
</dbReference>
<dbReference type="SMART" id="SM00382">
    <property type="entry name" value="AAA"/>
    <property type="match status" value="1"/>
</dbReference>
<dbReference type="InterPro" id="IPR050173">
    <property type="entry name" value="ABC_transporter_C-like"/>
</dbReference>
<dbReference type="SUPFAM" id="SSF52540">
    <property type="entry name" value="P-loop containing nucleoside triphosphate hydrolases"/>
    <property type="match status" value="1"/>
</dbReference>
<dbReference type="AlphaFoldDB" id="A0A5B7YHA4"/>
<evidence type="ECO:0000256" key="1">
    <source>
        <dbReference type="ARBA" id="ARBA00004651"/>
    </source>
</evidence>
<feature type="transmembrane region" description="Helical" evidence="8">
    <location>
        <begin position="141"/>
        <end position="159"/>
    </location>
</feature>
<keyword evidence="4" id="KW-0547">Nucleotide-binding</keyword>
<dbReference type="OrthoDB" id="6336411at2"/>
<evidence type="ECO:0000256" key="8">
    <source>
        <dbReference type="SAM" id="Phobius"/>
    </source>
</evidence>
<dbReference type="InterPro" id="IPR003439">
    <property type="entry name" value="ABC_transporter-like_ATP-bd"/>
</dbReference>
<dbReference type="KEGG" id="salk:FBQ74_15995"/>
<evidence type="ECO:0000313" key="12">
    <source>
        <dbReference type="Proteomes" id="UP000304912"/>
    </source>
</evidence>
<sequence>MKTPWITLLLAIIHGATGLFILVISAWFIAACAIAPAGFNYMLPAVVIRALALLRIASGYGHMWAGHRDLLARTAGLRHRLFKRLTNHRIGRKAQLADALSEHTETLASVWIACISQLASALLLLPLLLIAGVMLSLPGTIWLALLGIGWLILTVWVVVKSLAIAVKQVAAQHELTEQSEAYLRCSSLWHLYTQAQHERPTAMRLWSLETRLNTLSQQAVWLLQALCFVMLGLYAWYAGAEVYANPLAMILPLVLFAAPDWLGRAVATTTFAARFQNAQDALASLEMRKVNLQPAVSGHVRLQNFCAAGRHVAPVSANLPSTGIVTVNGASGAGKSSLLQAIAGEIPYRGRKYCAGITLQPGLVENWLYVEQTPVILQATLRENLAPARKICDEAIRQVLKDLGLSSMKNLNEWLGAGGRSLSGGERKRIAIARALLAEKQVLLIDEPFEGLDVFSCKTLAQLFNKIAETKLLIIATHIGVSQLQVTTSVTMSQACQSDKLCEHA</sequence>
<feature type="transmembrane region" description="Helical" evidence="8">
    <location>
        <begin position="7"/>
        <end position="29"/>
    </location>
</feature>
<dbReference type="Gene3D" id="1.20.1560.10">
    <property type="entry name" value="ABC transporter type 1, transmembrane domain"/>
    <property type="match status" value="1"/>
</dbReference>
<evidence type="ECO:0000256" key="6">
    <source>
        <dbReference type="ARBA" id="ARBA00022989"/>
    </source>
</evidence>
<dbReference type="GO" id="GO:0005524">
    <property type="term" value="F:ATP binding"/>
    <property type="evidence" value="ECO:0007669"/>
    <property type="project" value="UniProtKB-KW"/>
</dbReference>
<dbReference type="InterPro" id="IPR003593">
    <property type="entry name" value="AAA+_ATPase"/>
</dbReference>
<feature type="transmembrane region" description="Helical" evidence="8">
    <location>
        <begin position="219"/>
        <end position="237"/>
    </location>
</feature>
<dbReference type="PROSITE" id="PS00211">
    <property type="entry name" value="ABC_TRANSPORTER_1"/>
    <property type="match status" value="1"/>
</dbReference>
<keyword evidence="6 8" id="KW-1133">Transmembrane helix</keyword>
<name>A0A5B7YHA4_9ALTE</name>
<dbReference type="InterPro" id="IPR027417">
    <property type="entry name" value="P-loop_NTPase"/>
</dbReference>
<feature type="transmembrane region" description="Helical" evidence="8">
    <location>
        <begin position="41"/>
        <end position="58"/>
    </location>
</feature>
<gene>
    <name evidence="11" type="ORF">FBQ74_15995</name>
</gene>
<dbReference type="Gene3D" id="3.40.50.300">
    <property type="entry name" value="P-loop containing nucleotide triphosphate hydrolases"/>
    <property type="match status" value="1"/>
</dbReference>
<evidence type="ECO:0000259" key="9">
    <source>
        <dbReference type="PROSITE" id="PS50893"/>
    </source>
</evidence>
<dbReference type="PROSITE" id="PS50893">
    <property type="entry name" value="ABC_TRANSPORTER_2"/>
    <property type="match status" value="1"/>
</dbReference>
<dbReference type="PROSITE" id="PS50929">
    <property type="entry name" value="ABC_TM1F"/>
    <property type="match status" value="1"/>
</dbReference>
<keyword evidence="2" id="KW-0813">Transport</keyword>
<dbReference type="GO" id="GO:0016887">
    <property type="term" value="F:ATP hydrolysis activity"/>
    <property type="evidence" value="ECO:0007669"/>
    <property type="project" value="InterPro"/>
</dbReference>
<dbReference type="InterPro" id="IPR017871">
    <property type="entry name" value="ABC_transporter-like_CS"/>
</dbReference>
<evidence type="ECO:0000256" key="5">
    <source>
        <dbReference type="ARBA" id="ARBA00022840"/>
    </source>
</evidence>
<reference evidence="11 12" key="1">
    <citation type="submission" date="2019-04" db="EMBL/GenBank/DDBJ databases">
        <title>Salinimonas iocasae sp. nov., a halophilic bacterium isolated from the outer tube casing of tubeworms in Okinawa Trough.</title>
        <authorList>
            <person name="Zhang H."/>
            <person name="Wang H."/>
            <person name="Li C."/>
        </authorList>
    </citation>
    <scope>NUCLEOTIDE SEQUENCE [LARGE SCALE GENOMIC DNA]</scope>
    <source>
        <strain evidence="11 12">KX18D6</strain>
    </source>
</reference>
<organism evidence="11 12">
    <name type="scientific">Salinimonas iocasae</name>
    <dbReference type="NCBI Taxonomy" id="2572577"/>
    <lineage>
        <taxon>Bacteria</taxon>
        <taxon>Pseudomonadati</taxon>
        <taxon>Pseudomonadota</taxon>
        <taxon>Gammaproteobacteria</taxon>
        <taxon>Alteromonadales</taxon>
        <taxon>Alteromonadaceae</taxon>
        <taxon>Alteromonas/Salinimonas group</taxon>
        <taxon>Salinimonas</taxon>
    </lineage>
</organism>
<keyword evidence="5 11" id="KW-0067">ATP-binding</keyword>
<dbReference type="InterPro" id="IPR011527">
    <property type="entry name" value="ABC1_TM_dom"/>
</dbReference>
<dbReference type="PANTHER" id="PTHR24223">
    <property type="entry name" value="ATP-BINDING CASSETTE SUB-FAMILY C"/>
    <property type="match status" value="1"/>
</dbReference>
<evidence type="ECO:0000256" key="4">
    <source>
        <dbReference type="ARBA" id="ARBA00022741"/>
    </source>
</evidence>
<feature type="domain" description="ABC transmembrane type-1" evidence="10">
    <location>
        <begin position="5"/>
        <end position="178"/>
    </location>
</feature>
<keyword evidence="3 8" id="KW-0812">Transmembrane</keyword>
<dbReference type="PROSITE" id="PS51257">
    <property type="entry name" value="PROKAR_LIPOPROTEIN"/>
    <property type="match status" value="1"/>
</dbReference>
<protein>
    <submittedName>
        <fullName evidence="11">ATP-binding cassette domain-containing protein</fullName>
    </submittedName>
</protein>
<feature type="domain" description="ABC transporter" evidence="9">
    <location>
        <begin position="287"/>
        <end position="504"/>
    </location>
</feature>
<proteinExistence type="predicted"/>
<evidence type="ECO:0000256" key="2">
    <source>
        <dbReference type="ARBA" id="ARBA00022448"/>
    </source>
</evidence>
<dbReference type="Pfam" id="PF00005">
    <property type="entry name" value="ABC_tran"/>
    <property type="match status" value="1"/>
</dbReference>
<dbReference type="RefSeq" id="WP_139757610.1">
    <property type="nucleotide sequence ID" value="NZ_CP039852.1"/>
</dbReference>
<dbReference type="GO" id="GO:0140359">
    <property type="term" value="F:ABC-type transporter activity"/>
    <property type="evidence" value="ECO:0007669"/>
    <property type="project" value="InterPro"/>
</dbReference>
<keyword evidence="12" id="KW-1185">Reference proteome</keyword>
<evidence type="ECO:0000259" key="10">
    <source>
        <dbReference type="PROSITE" id="PS50929"/>
    </source>
</evidence>
<evidence type="ECO:0000256" key="7">
    <source>
        <dbReference type="ARBA" id="ARBA00023136"/>
    </source>
</evidence>
<evidence type="ECO:0000256" key="3">
    <source>
        <dbReference type="ARBA" id="ARBA00022692"/>
    </source>
</evidence>
<comment type="subcellular location">
    <subcellularLocation>
        <location evidence="1">Cell membrane</location>
        <topology evidence="1">Multi-pass membrane protein</topology>
    </subcellularLocation>
</comment>
<evidence type="ECO:0000313" key="11">
    <source>
        <dbReference type="EMBL" id="QCZ94878.1"/>
    </source>
</evidence>
<keyword evidence="7 8" id="KW-0472">Membrane</keyword>
<dbReference type="InterPro" id="IPR036640">
    <property type="entry name" value="ABC1_TM_sf"/>
</dbReference>
<dbReference type="EMBL" id="CP039852">
    <property type="protein sequence ID" value="QCZ94878.1"/>
    <property type="molecule type" value="Genomic_DNA"/>
</dbReference>
<accession>A0A5B7YHA4</accession>